<evidence type="ECO:0000256" key="3">
    <source>
        <dbReference type="ARBA" id="ARBA00022552"/>
    </source>
</evidence>
<dbReference type="GO" id="GO:0003723">
    <property type="term" value="F:RNA binding"/>
    <property type="evidence" value="ECO:0007669"/>
    <property type="project" value="UniProtKB-KW"/>
</dbReference>
<reference evidence="10" key="1">
    <citation type="journal article" date="2020" name="mSystems">
        <title>Genome- and Community-Level Interaction Insights into Carbon Utilization and Element Cycling Functions of Hydrothermarchaeota in Hydrothermal Sediment.</title>
        <authorList>
            <person name="Zhou Z."/>
            <person name="Liu Y."/>
            <person name="Xu W."/>
            <person name="Pan J."/>
            <person name="Luo Z.H."/>
            <person name="Li M."/>
        </authorList>
    </citation>
    <scope>NUCLEOTIDE SEQUENCE [LARGE SCALE GENOMIC DNA]</scope>
    <source>
        <strain evidence="10">SpSt-747</strain>
    </source>
</reference>
<dbReference type="PROSITE" id="PS50890">
    <property type="entry name" value="PUA"/>
    <property type="match status" value="1"/>
</dbReference>
<comment type="caution">
    <text evidence="10">The sequence shown here is derived from an EMBL/GenBank/DDBJ whole genome shotgun (WGS) entry which is preliminary data.</text>
</comment>
<evidence type="ECO:0000256" key="2">
    <source>
        <dbReference type="ARBA" id="ARBA00022490"/>
    </source>
</evidence>
<keyword evidence="3" id="KW-0698">rRNA processing</keyword>
<organism evidence="10">
    <name type="scientific">Candidatus Caldatribacterium californiense</name>
    <dbReference type="NCBI Taxonomy" id="1454726"/>
    <lineage>
        <taxon>Bacteria</taxon>
        <taxon>Pseudomonadati</taxon>
        <taxon>Atribacterota</taxon>
        <taxon>Atribacteria</taxon>
        <taxon>Atribacterales</taxon>
        <taxon>Candidatus Caldatribacteriaceae</taxon>
        <taxon>Candidatus Caldatribacterium</taxon>
    </lineage>
</organism>
<dbReference type="SUPFAM" id="SSF88697">
    <property type="entry name" value="PUA domain-like"/>
    <property type="match status" value="1"/>
</dbReference>
<dbReference type="CDD" id="cd21153">
    <property type="entry name" value="PUA_RlmI"/>
    <property type="match status" value="1"/>
</dbReference>
<dbReference type="InterPro" id="IPR002478">
    <property type="entry name" value="PUA"/>
</dbReference>
<dbReference type="CDD" id="cd02440">
    <property type="entry name" value="AdoMet_MTases"/>
    <property type="match status" value="1"/>
</dbReference>
<dbReference type="GO" id="GO:0032259">
    <property type="term" value="P:methylation"/>
    <property type="evidence" value="ECO:0007669"/>
    <property type="project" value="UniProtKB-KW"/>
</dbReference>
<dbReference type="InterPro" id="IPR029063">
    <property type="entry name" value="SAM-dependent_MTases_sf"/>
</dbReference>
<proteinExistence type="inferred from homology"/>
<dbReference type="InterPro" id="IPR041532">
    <property type="entry name" value="RlmI-like_PUA"/>
</dbReference>
<evidence type="ECO:0000256" key="1">
    <source>
        <dbReference type="ARBA" id="ARBA00004496"/>
    </source>
</evidence>
<comment type="similarity">
    <text evidence="8">Belongs to the methyltransferase superfamily. RlmI family.</text>
</comment>
<dbReference type="InterPro" id="IPR019614">
    <property type="entry name" value="SAM-dep_methyl-trfase"/>
</dbReference>
<dbReference type="InterPro" id="IPR015947">
    <property type="entry name" value="PUA-like_sf"/>
</dbReference>
<keyword evidence="5 10" id="KW-0808">Transferase</keyword>
<evidence type="ECO:0000256" key="8">
    <source>
        <dbReference type="ARBA" id="ARBA00038091"/>
    </source>
</evidence>
<dbReference type="PANTHER" id="PTHR42873:SF1">
    <property type="entry name" value="S-ADENOSYLMETHIONINE-DEPENDENT METHYLTRANSFERASE DOMAIN-CONTAINING PROTEIN"/>
    <property type="match status" value="1"/>
</dbReference>
<feature type="domain" description="PUA" evidence="9">
    <location>
        <begin position="5"/>
        <end position="90"/>
    </location>
</feature>
<dbReference type="GO" id="GO:0005737">
    <property type="term" value="C:cytoplasm"/>
    <property type="evidence" value="ECO:0007669"/>
    <property type="project" value="UniProtKB-SubCell"/>
</dbReference>
<dbReference type="Gene3D" id="2.30.130.10">
    <property type="entry name" value="PUA domain"/>
    <property type="match status" value="1"/>
</dbReference>
<name>A0A7V3YFN7_9BACT</name>
<keyword evidence="7" id="KW-0694">RNA-binding</keyword>
<keyword evidence="4 10" id="KW-0489">Methyltransferase</keyword>
<dbReference type="SUPFAM" id="SSF53335">
    <property type="entry name" value="S-adenosyl-L-methionine-dependent methyltransferases"/>
    <property type="match status" value="1"/>
</dbReference>
<dbReference type="CDD" id="cd11572">
    <property type="entry name" value="RlmI_M_like"/>
    <property type="match status" value="1"/>
</dbReference>
<dbReference type="AlphaFoldDB" id="A0A7V3YFN7"/>
<accession>A0A7V3YFN7</accession>
<sequence length="396" mass="44904">MTEYARVRLKKGKEKRILLGHPWVYCTDIEVLRGPADPGDIVLLENHRGKPLALGYYNPNSVIAVRVLTQNPKERIDRDFFLHRIRQALELRLKLFREETTNAFRVVFAEADLLPGLIVDRFASLLVVQFLTLGMERRKGDIVEALEALLHPGGIYERSDVEVRKKEGLEECAGWILPGMNPEVIIKENGLAFFVDVARGQKTGYFLDQRENRLSLRRYVQGARVLDCFSYTGGFAIHAAAFGAREVLGLDISESAVALARENACLNRLEDRVRFEVADVFEALRELLRKGERFDLVILDPPAFVKGKEALEGALRGYKDINLLAMKLLVPSGILVTCSCSYHLSEELFLEVLQKASQDAGRRLQILERRGQAQDHPVLVGYPESRYLKCFILRVL</sequence>
<keyword evidence="6" id="KW-0949">S-adenosyl-L-methionine</keyword>
<gene>
    <name evidence="10" type="ORF">ENV30_02485</name>
</gene>
<dbReference type="Gene3D" id="3.40.50.150">
    <property type="entry name" value="Vaccinia Virus protein VP39"/>
    <property type="match status" value="1"/>
</dbReference>
<keyword evidence="2" id="KW-0963">Cytoplasm</keyword>
<dbReference type="SMART" id="SM00359">
    <property type="entry name" value="PUA"/>
    <property type="match status" value="1"/>
</dbReference>
<dbReference type="GO" id="GO:0008168">
    <property type="term" value="F:methyltransferase activity"/>
    <property type="evidence" value="ECO:0007669"/>
    <property type="project" value="UniProtKB-KW"/>
</dbReference>
<protein>
    <submittedName>
        <fullName evidence="10">Class I SAM-dependent rRNA methyltransferase</fullName>
    </submittedName>
</protein>
<dbReference type="Gene3D" id="3.30.750.80">
    <property type="entry name" value="RNA methyltransferase domain (HRMD) like"/>
    <property type="match status" value="1"/>
</dbReference>
<dbReference type="PANTHER" id="PTHR42873">
    <property type="entry name" value="RIBOSOMAL RNA LARGE SUBUNIT METHYLTRANSFERASE"/>
    <property type="match status" value="1"/>
</dbReference>
<evidence type="ECO:0000259" key="9">
    <source>
        <dbReference type="SMART" id="SM00359"/>
    </source>
</evidence>
<dbReference type="GO" id="GO:0006364">
    <property type="term" value="P:rRNA processing"/>
    <property type="evidence" value="ECO:0007669"/>
    <property type="project" value="UniProtKB-KW"/>
</dbReference>
<comment type="subcellular location">
    <subcellularLocation>
        <location evidence="1">Cytoplasm</location>
    </subcellularLocation>
</comment>
<dbReference type="Pfam" id="PF17785">
    <property type="entry name" value="PUA_3"/>
    <property type="match status" value="1"/>
</dbReference>
<dbReference type="InterPro" id="IPR036974">
    <property type="entry name" value="PUA_sf"/>
</dbReference>
<evidence type="ECO:0000256" key="5">
    <source>
        <dbReference type="ARBA" id="ARBA00022679"/>
    </source>
</evidence>
<dbReference type="Pfam" id="PF10672">
    <property type="entry name" value="Methyltrans_SAM"/>
    <property type="match status" value="1"/>
</dbReference>
<dbReference type="EMBL" id="DTFV01000040">
    <property type="protein sequence ID" value="HGI30172.1"/>
    <property type="molecule type" value="Genomic_DNA"/>
</dbReference>
<evidence type="ECO:0000256" key="6">
    <source>
        <dbReference type="ARBA" id="ARBA00022691"/>
    </source>
</evidence>
<evidence type="ECO:0000256" key="7">
    <source>
        <dbReference type="ARBA" id="ARBA00022884"/>
    </source>
</evidence>
<evidence type="ECO:0000256" key="4">
    <source>
        <dbReference type="ARBA" id="ARBA00022603"/>
    </source>
</evidence>
<evidence type="ECO:0000313" key="10">
    <source>
        <dbReference type="EMBL" id="HGI30172.1"/>
    </source>
</evidence>